<keyword evidence="1" id="KW-0732">Signal</keyword>
<evidence type="ECO:0000313" key="3">
    <source>
        <dbReference type="EMBL" id="MBE9118279.1"/>
    </source>
</evidence>
<feature type="signal peptide" evidence="1">
    <location>
        <begin position="1"/>
        <end position="26"/>
    </location>
</feature>
<gene>
    <name evidence="3" type="ORF">IQ249_20515</name>
</gene>
<dbReference type="Proteomes" id="UP000654482">
    <property type="component" value="Unassembled WGS sequence"/>
</dbReference>
<dbReference type="InterPro" id="IPR012334">
    <property type="entry name" value="Pectin_lyas_fold"/>
</dbReference>
<organism evidence="3 4">
    <name type="scientific">Lusitaniella coriacea LEGE 07157</name>
    <dbReference type="NCBI Taxonomy" id="945747"/>
    <lineage>
        <taxon>Bacteria</taxon>
        <taxon>Bacillati</taxon>
        <taxon>Cyanobacteriota</taxon>
        <taxon>Cyanophyceae</taxon>
        <taxon>Spirulinales</taxon>
        <taxon>Lusitaniellaceae</taxon>
        <taxon>Lusitaniella</taxon>
    </lineage>
</organism>
<keyword evidence="4" id="KW-1185">Reference proteome</keyword>
<name>A0A8J7J5V6_9CYAN</name>
<feature type="chain" id="PRO_5035177804" evidence="1">
    <location>
        <begin position="27"/>
        <end position="830"/>
    </location>
</feature>
<evidence type="ECO:0000256" key="1">
    <source>
        <dbReference type="SAM" id="SignalP"/>
    </source>
</evidence>
<protein>
    <submittedName>
        <fullName evidence="3">Filamentous hemagglutinin N-terminal domain-containing protein</fullName>
    </submittedName>
</protein>
<accession>A0A8J7J5V6</accession>
<evidence type="ECO:0000313" key="4">
    <source>
        <dbReference type="Proteomes" id="UP000654482"/>
    </source>
</evidence>
<dbReference type="EMBL" id="JADEWZ010000042">
    <property type="protein sequence ID" value="MBE9118279.1"/>
    <property type="molecule type" value="Genomic_DNA"/>
</dbReference>
<feature type="domain" description="Filamentous haemagglutinin FhaB/tRNA nuclease CdiA-like TPS" evidence="2">
    <location>
        <begin position="28"/>
        <end position="140"/>
    </location>
</feature>
<dbReference type="SMART" id="SM00912">
    <property type="entry name" value="Haemagg_act"/>
    <property type="match status" value="1"/>
</dbReference>
<dbReference type="Pfam" id="PF05860">
    <property type="entry name" value="TPS"/>
    <property type="match status" value="1"/>
</dbReference>
<evidence type="ECO:0000259" key="2">
    <source>
        <dbReference type="SMART" id="SM00912"/>
    </source>
</evidence>
<dbReference type="InterPro" id="IPR011050">
    <property type="entry name" value="Pectin_lyase_fold/virulence"/>
</dbReference>
<proteinExistence type="predicted"/>
<dbReference type="RefSeq" id="WP_194031366.1">
    <property type="nucleotide sequence ID" value="NZ_JADEWZ010000042.1"/>
</dbReference>
<reference evidence="3" key="1">
    <citation type="submission" date="2020-10" db="EMBL/GenBank/DDBJ databases">
        <authorList>
            <person name="Castelo-Branco R."/>
            <person name="Eusebio N."/>
            <person name="Adriana R."/>
            <person name="Vieira A."/>
            <person name="Brugerolle De Fraissinette N."/>
            <person name="Rezende De Castro R."/>
            <person name="Schneider M.P."/>
            <person name="Vasconcelos V."/>
            <person name="Leao P.N."/>
        </authorList>
    </citation>
    <scope>NUCLEOTIDE SEQUENCE</scope>
    <source>
        <strain evidence="3">LEGE 07157</strain>
    </source>
</reference>
<dbReference type="InterPro" id="IPR008638">
    <property type="entry name" value="FhaB/CdiA-like_TPS"/>
</dbReference>
<dbReference type="SUPFAM" id="SSF51126">
    <property type="entry name" value="Pectin lyase-like"/>
    <property type="match status" value="2"/>
</dbReference>
<sequence length="830" mass="84735">MSNQLARLFPSTLLLTLGLLPFSAQAQTSADGTVGTVVTSTGTPFTITGGTTSGSNLFHSFSQFSVPAGGEAFFNNNPNIANIFSRVTGGSTSNIDGLIRANGTANLFLLNPNGILFGANASLKIGGSFLATTAESIIFKDGIEFSANNSQTSPLLSVNIPVGLQFGTNPGDIQAIGTGQKIITSQDPRIDPLSIAPLVRTPALANLEVAPGRTLALVGGNINLQGSALRANNGRVELGGVGSGFVGLQPIPFGWRLDYAGVSNFQDITLAAQSAVDASGFTSGGIQLAGRQIQLSDSSIVLMQIFGDAPTANLQLTATELIDISGSAPNSLLPSTLGMENLGAGRMGDLIITASDLVLREGGGIGITHAGSNRGSNVNVEIANSILLSGESPFNPFEYSSFGVTNLGSGDGGDVNVTTRNLTLENGAAIGSITILGTGSGGDVIVNATESIRLRERGTSIDSTINSSTLGAGDAGRIFINTAKLVIEERASIGTSSIASGSAGEIAINASESVRISRSDGLSAITSAVNAGANLQRLKAILGLPDVPSGNGGTIRIATPYLSVSGLTSISAGNDGTGRAGDLEIYAGSISLNDRASLTAASFSGEGGNIVLRVSDLLLLRNGSGISATARGRGTGNGGNLDIEAKFVVGVPGENSDITANAFAGNGGNIQITTQGIFGLKFRPQLTPLSDITASSQLGVNGKVVVNQLNTDPSSGLTELATGLTDPSDQVQSGCSASQGGQFVVTGRGGLPPNPNARLQNDRAWSDIRDLSEFRGEGTEVEGQRAESINIQGFEANSWRMNEQGNVELVAVNPQFQPREQSLQCDGKPL</sequence>
<dbReference type="NCBIfam" id="TIGR01901">
    <property type="entry name" value="adhes_NPXG"/>
    <property type="match status" value="1"/>
</dbReference>
<dbReference type="AlphaFoldDB" id="A0A8J7J5V6"/>
<comment type="caution">
    <text evidence="3">The sequence shown here is derived from an EMBL/GenBank/DDBJ whole genome shotgun (WGS) entry which is preliminary data.</text>
</comment>
<dbReference type="Gene3D" id="2.160.20.10">
    <property type="entry name" value="Single-stranded right-handed beta-helix, Pectin lyase-like"/>
    <property type="match status" value="2"/>
</dbReference>